<dbReference type="Proteomes" id="UP001172101">
    <property type="component" value="Unassembled WGS sequence"/>
</dbReference>
<reference evidence="2" key="1">
    <citation type="submission" date="2023-06" db="EMBL/GenBank/DDBJ databases">
        <title>Genome-scale phylogeny and comparative genomics of the fungal order Sordariales.</title>
        <authorList>
            <consortium name="Lawrence Berkeley National Laboratory"/>
            <person name="Hensen N."/>
            <person name="Bonometti L."/>
            <person name="Westerberg I."/>
            <person name="Brannstrom I.O."/>
            <person name="Guillou S."/>
            <person name="Cros-Aarteil S."/>
            <person name="Calhoun S."/>
            <person name="Haridas S."/>
            <person name="Kuo A."/>
            <person name="Mondo S."/>
            <person name="Pangilinan J."/>
            <person name="Riley R."/>
            <person name="LaButti K."/>
            <person name="Andreopoulos B."/>
            <person name="Lipzen A."/>
            <person name="Chen C."/>
            <person name="Yanf M."/>
            <person name="Daum C."/>
            <person name="Ng V."/>
            <person name="Clum A."/>
            <person name="Steindorff A."/>
            <person name="Ohm R."/>
            <person name="Martin F."/>
            <person name="Silar P."/>
            <person name="Natvig D."/>
            <person name="Lalanne C."/>
            <person name="Gautier V."/>
            <person name="Ament-velasquez S.L."/>
            <person name="Kruys A."/>
            <person name="Hutchinson M.I."/>
            <person name="Powell A.J."/>
            <person name="Barry K."/>
            <person name="Miller A.N."/>
            <person name="Grigoriev I.V."/>
            <person name="Debuchy R."/>
            <person name="Gladieux P."/>
            <person name="Thoren M.H."/>
            <person name="Johannesson H."/>
        </authorList>
    </citation>
    <scope>NUCLEOTIDE SEQUENCE</scope>
    <source>
        <strain evidence="2">SMH2392-1A</strain>
    </source>
</reference>
<proteinExistence type="predicted"/>
<evidence type="ECO:0000313" key="3">
    <source>
        <dbReference type="Proteomes" id="UP001172101"/>
    </source>
</evidence>
<keyword evidence="3" id="KW-1185">Reference proteome</keyword>
<name>A0AA40A6I1_9PEZI</name>
<feature type="non-terminal residue" evidence="2">
    <location>
        <position position="1"/>
    </location>
</feature>
<feature type="non-terminal residue" evidence="2">
    <location>
        <position position="109"/>
    </location>
</feature>
<organism evidence="2 3">
    <name type="scientific">Lasiosphaeria miniovina</name>
    <dbReference type="NCBI Taxonomy" id="1954250"/>
    <lineage>
        <taxon>Eukaryota</taxon>
        <taxon>Fungi</taxon>
        <taxon>Dikarya</taxon>
        <taxon>Ascomycota</taxon>
        <taxon>Pezizomycotina</taxon>
        <taxon>Sordariomycetes</taxon>
        <taxon>Sordariomycetidae</taxon>
        <taxon>Sordariales</taxon>
        <taxon>Lasiosphaeriaceae</taxon>
        <taxon>Lasiosphaeria</taxon>
    </lineage>
</organism>
<protein>
    <submittedName>
        <fullName evidence="2">Ecp2 effector protein</fullName>
    </submittedName>
</protein>
<sequence>NDCDNSSFENQSTGGSPTVGDCQRLANNIAGDGTWTVWTGTQHQIAQYGTCAFGINTVTGFWANIGNGDVRDIIGDSIRRFQWNGLVGAKGEMNCQGSGSPHVKWAIYH</sequence>
<dbReference type="RefSeq" id="XP_060293429.1">
    <property type="nucleotide sequence ID" value="XM_060435689.1"/>
</dbReference>
<evidence type="ECO:0000259" key="1">
    <source>
        <dbReference type="Pfam" id="PF14856"/>
    </source>
</evidence>
<dbReference type="EMBL" id="JAUIRO010000006">
    <property type="protein sequence ID" value="KAK0710125.1"/>
    <property type="molecule type" value="Genomic_DNA"/>
</dbReference>
<dbReference type="InterPro" id="IPR029226">
    <property type="entry name" value="Ecp2-like"/>
</dbReference>
<accession>A0AA40A6I1</accession>
<dbReference type="AlphaFoldDB" id="A0AA40A6I1"/>
<evidence type="ECO:0000313" key="2">
    <source>
        <dbReference type="EMBL" id="KAK0710125.1"/>
    </source>
</evidence>
<dbReference type="GeneID" id="85318959"/>
<comment type="caution">
    <text evidence="2">The sequence shown here is derived from an EMBL/GenBank/DDBJ whole genome shotgun (WGS) entry which is preliminary data.</text>
</comment>
<gene>
    <name evidence="2" type="ORF">B0T26DRAFT_599272</name>
</gene>
<dbReference type="Pfam" id="PF14856">
    <property type="entry name" value="Hce2"/>
    <property type="match status" value="1"/>
</dbReference>
<feature type="domain" description="Ecp2 effector protein-like" evidence="1">
    <location>
        <begin position="2"/>
        <end position="95"/>
    </location>
</feature>